<dbReference type="InterPro" id="IPR002048">
    <property type="entry name" value="EF_hand_dom"/>
</dbReference>
<comment type="caution">
    <text evidence="2">The sequence shown here is derived from an EMBL/GenBank/DDBJ whole genome shotgun (WGS) entry which is preliminary data.</text>
</comment>
<protein>
    <recommendedName>
        <fullName evidence="1">EF-hand domain-containing protein</fullName>
    </recommendedName>
</protein>
<dbReference type="STRING" id="74557.A0A1V9YZG0"/>
<dbReference type="AlphaFoldDB" id="A0A1V9YZG0"/>
<dbReference type="GO" id="GO:0005509">
    <property type="term" value="F:calcium ion binding"/>
    <property type="evidence" value="ECO:0007669"/>
    <property type="project" value="InterPro"/>
</dbReference>
<organism evidence="2 3">
    <name type="scientific">Thraustotheca clavata</name>
    <dbReference type="NCBI Taxonomy" id="74557"/>
    <lineage>
        <taxon>Eukaryota</taxon>
        <taxon>Sar</taxon>
        <taxon>Stramenopiles</taxon>
        <taxon>Oomycota</taxon>
        <taxon>Saprolegniomycetes</taxon>
        <taxon>Saprolegniales</taxon>
        <taxon>Achlyaceae</taxon>
        <taxon>Thraustotheca</taxon>
    </lineage>
</organism>
<dbReference type="EMBL" id="JNBS01002460">
    <property type="protein sequence ID" value="OQR91072.1"/>
    <property type="molecule type" value="Genomic_DNA"/>
</dbReference>
<proteinExistence type="predicted"/>
<dbReference type="Gene3D" id="1.10.238.10">
    <property type="entry name" value="EF-hand"/>
    <property type="match status" value="1"/>
</dbReference>
<accession>A0A1V9YZG0</accession>
<evidence type="ECO:0000313" key="3">
    <source>
        <dbReference type="Proteomes" id="UP000243217"/>
    </source>
</evidence>
<sequence>CDTKSQATISLGTFAEWYSHGGHSNSSWLELLDLSKWPTKEATVHEKPLAYAFDMHEEGSLLHYTEKDIQTYLSMQEATQFSKLSVGAILDTIMSIARPKEGENNGTMVISRSNFYACIRKLIPRQNISEDDQQLASRLLARIFNVFDRKKNGKVQAIELACGLTILGQGSKSQKLSSVFEFLVKVANKNEPSETQLPHGMLFLYLRSFLLALMALSETRFRSGLDNLYVEADQVVNDATTKVLSEIKMDVSLRTRNKISFEQFGEWYNAGGYEILSWIELLDVSKWHHQQAQSNTLFDFRPSDIGIPDQISNEPIVFQVNLTEPAVDLSFTESNLNALREFLTHVELHLYSPQQLVTVTKSFLKKHQAPSADILSPTVKVALTKSQFRSAIAQLCPIHGHCSNMFVTTFTDNLFAMFAGTKDEMADRDRHVKVPLVHLLCGLMVFSDASLFDILLQGTALLCFTAFTEQLIDEVSEHHFVPRSILLQCVENFLKVLYACSACWGHIKLPDILSSVKIGAAKCISGFAPGGPDEMVSIEAFVSWFDEVGSQENAWLRLVVLENWPDALTTCFTNRASTSEDN</sequence>
<dbReference type="InterPro" id="IPR011992">
    <property type="entry name" value="EF-hand-dom_pair"/>
</dbReference>
<feature type="domain" description="EF-hand" evidence="1">
    <location>
        <begin position="135"/>
        <end position="170"/>
    </location>
</feature>
<dbReference type="Proteomes" id="UP000243217">
    <property type="component" value="Unassembled WGS sequence"/>
</dbReference>
<dbReference type="PROSITE" id="PS50222">
    <property type="entry name" value="EF_HAND_2"/>
    <property type="match status" value="1"/>
</dbReference>
<evidence type="ECO:0000259" key="1">
    <source>
        <dbReference type="PROSITE" id="PS50222"/>
    </source>
</evidence>
<dbReference type="OrthoDB" id="2122982at2759"/>
<keyword evidence="3" id="KW-1185">Reference proteome</keyword>
<evidence type="ECO:0000313" key="2">
    <source>
        <dbReference type="EMBL" id="OQR91072.1"/>
    </source>
</evidence>
<dbReference type="SUPFAM" id="SSF47473">
    <property type="entry name" value="EF-hand"/>
    <property type="match status" value="1"/>
</dbReference>
<reference evidence="2 3" key="1">
    <citation type="journal article" date="2014" name="Genome Biol. Evol.">
        <title>The secreted proteins of Achlya hypogyna and Thraustotheca clavata identify the ancestral oomycete secretome and reveal gene acquisitions by horizontal gene transfer.</title>
        <authorList>
            <person name="Misner I."/>
            <person name="Blouin N."/>
            <person name="Leonard G."/>
            <person name="Richards T.A."/>
            <person name="Lane C.E."/>
        </authorList>
    </citation>
    <scope>NUCLEOTIDE SEQUENCE [LARGE SCALE GENOMIC DNA]</scope>
    <source>
        <strain evidence="2 3">ATCC 34112</strain>
    </source>
</reference>
<name>A0A1V9YZG0_9STRA</name>
<gene>
    <name evidence="2" type="ORF">THRCLA_22492</name>
</gene>
<feature type="non-terminal residue" evidence="2">
    <location>
        <position position="1"/>
    </location>
</feature>